<proteinExistence type="predicted"/>
<accession>A0A5N5FSR0</accession>
<gene>
    <name evidence="1" type="ORF">D8674_005882</name>
</gene>
<reference evidence="1 2" key="3">
    <citation type="submission" date="2019-11" db="EMBL/GenBank/DDBJ databases">
        <title>A de novo genome assembly of a pear dwarfing rootstock.</title>
        <authorList>
            <person name="Wang F."/>
            <person name="Wang J."/>
            <person name="Li S."/>
            <person name="Zhang Y."/>
            <person name="Fang M."/>
            <person name="Ma L."/>
            <person name="Zhao Y."/>
            <person name="Jiang S."/>
        </authorList>
    </citation>
    <scope>NUCLEOTIDE SEQUENCE [LARGE SCALE GENOMIC DNA]</scope>
    <source>
        <strain evidence="1">S2</strain>
        <tissue evidence="1">Leaf</tissue>
    </source>
</reference>
<reference evidence="2" key="2">
    <citation type="submission" date="2019-10" db="EMBL/GenBank/DDBJ databases">
        <title>A de novo genome assembly of a pear dwarfing rootstock.</title>
        <authorList>
            <person name="Wang F."/>
            <person name="Wang J."/>
            <person name="Li S."/>
            <person name="Zhang Y."/>
            <person name="Fang M."/>
            <person name="Ma L."/>
            <person name="Zhao Y."/>
            <person name="Jiang S."/>
        </authorList>
    </citation>
    <scope>NUCLEOTIDE SEQUENCE [LARGE SCALE GENOMIC DNA]</scope>
</reference>
<evidence type="ECO:0000313" key="1">
    <source>
        <dbReference type="EMBL" id="KAB2606165.1"/>
    </source>
</evidence>
<dbReference type="Proteomes" id="UP000327157">
    <property type="component" value="Chromosome 11"/>
</dbReference>
<sequence>MEQQVMREACEEEVEEYIYQATFEEIKVNDDPSTLAKAWEELERGAKVEAQQASMP</sequence>
<dbReference type="AlphaFoldDB" id="A0A5N5FSR0"/>
<evidence type="ECO:0000313" key="2">
    <source>
        <dbReference type="Proteomes" id="UP000327157"/>
    </source>
</evidence>
<dbReference type="EMBL" id="SMOL01000559">
    <property type="protein sequence ID" value="KAB2606165.1"/>
    <property type="molecule type" value="Genomic_DNA"/>
</dbReference>
<keyword evidence="2" id="KW-1185">Reference proteome</keyword>
<reference evidence="1 2" key="1">
    <citation type="submission" date="2019-09" db="EMBL/GenBank/DDBJ databases">
        <authorList>
            <person name="Ou C."/>
        </authorList>
    </citation>
    <scope>NUCLEOTIDE SEQUENCE [LARGE SCALE GENOMIC DNA]</scope>
    <source>
        <strain evidence="1">S2</strain>
        <tissue evidence="1">Leaf</tissue>
    </source>
</reference>
<comment type="caution">
    <text evidence="1">The sequence shown here is derived from an EMBL/GenBank/DDBJ whole genome shotgun (WGS) entry which is preliminary data.</text>
</comment>
<name>A0A5N5FSR0_9ROSA</name>
<protein>
    <submittedName>
        <fullName evidence="1">Uncharacterized protein</fullName>
    </submittedName>
</protein>
<organism evidence="1 2">
    <name type="scientific">Pyrus ussuriensis x Pyrus communis</name>
    <dbReference type="NCBI Taxonomy" id="2448454"/>
    <lineage>
        <taxon>Eukaryota</taxon>
        <taxon>Viridiplantae</taxon>
        <taxon>Streptophyta</taxon>
        <taxon>Embryophyta</taxon>
        <taxon>Tracheophyta</taxon>
        <taxon>Spermatophyta</taxon>
        <taxon>Magnoliopsida</taxon>
        <taxon>eudicotyledons</taxon>
        <taxon>Gunneridae</taxon>
        <taxon>Pentapetalae</taxon>
        <taxon>rosids</taxon>
        <taxon>fabids</taxon>
        <taxon>Rosales</taxon>
        <taxon>Rosaceae</taxon>
        <taxon>Amygdaloideae</taxon>
        <taxon>Maleae</taxon>
        <taxon>Pyrus</taxon>
    </lineage>
</organism>